<protein>
    <submittedName>
        <fullName evidence="1">Uncharacterized protein</fullName>
    </submittedName>
</protein>
<accession>A0A2G6Q4M6</accession>
<keyword evidence="2" id="KW-1185">Reference proteome</keyword>
<evidence type="ECO:0000313" key="1">
    <source>
        <dbReference type="EMBL" id="PIE91753.1"/>
    </source>
</evidence>
<organism evidence="1 2">
    <name type="scientific">Bacillus fungorum</name>
    <dbReference type="NCBI Taxonomy" id="2039284"/>
    <lineage>
        <taxon>Bacteria</taxon>
        <taxon>Bacillati</taxon>
        <taxon>Bacillota</taxon>
        <taxon>Bacilli</taxon>
        <taxon>Bacillales</taxon>
        <taxon>Bacillaceae</taxon>
        <taxon>Bacillus</taxon>
    </lineage>
</organism>
<dbReference type="RefSeq" id="WP_099686787.1">
    <property type="nucleotide sequence ID" value="NZ_NWUW01000085.1"/>
</dbReference>
<evidence type="ECO:0000313" key="2">
    <source>
        <dbReference type="Proteomes" id="UP000228484"/>
    </source>
</evidence>
<dbReference type="EMBL" id="NWUW01000085">
    <property type="protein sequence ID" value="PIE91753.1"/>
    <property type="molecule type" value="Genomic_DNA"/>
</dbReference>
<sequence length="67" mass="7694">MAKPLFCPNCGVKLIDEDFYVKSFTSYETKDRNNNVVVIDLNGWGCECASCNWEGDILPYDEDTEYN</sequence>
<reference evidence="1 2" key="1">
    <citation type="submission" date="2017-09" db="EMBL/GenBank/DDBJ databases">
        <title>Biocontrol bacteria screening and application from spent mushroom substrate.</title>
        <authorList>
            <person name="Sun X."/>
        </authorList>
    </citation>
    <scope>NUCLEOTIDE SEQUENCE [LARGE SCALE GENOMIC DNA]</scope>
    <source>
        <strain evidence="1 2">100374</strain>
    </source>
</reference>
<dbReference type="Proteomes" id="UP000228484">
    <property type="component" value="Unassembled WGS sequence"/>
</dbReference>
<dbReference type="AlphaFoldDB" id="A0A2G6Q4M6"/>
<gene>
    <name evidence="1" type="ORF">CO726_30435</name>
</gene>
<proteinExistence type="predicted"/>
<comment type="caution">
    <text evidence="1">The sequence shown here is derived from an EMBL/GenBank/DDBJ whole genome shotgun (WGS) entry which is preliminary data.</text>
</comment>
<name>A0A2G6Q4M6_9BACI</name>